<dbReference type="Proteomes" id="UP000266327">
    <property type="component" value="Unassembled WGS sequence"/>
</dbReference>
<organism evidence="6 7">
    <name type="scientific">Noviherbaspirillum sedimenti</name>
    <dbReference type="NCBI Taxonomy" id="2320865"/>
    <lineage>
        <taxon>Bacteria</taxon>
        <taxon>Pseudomonadati</taxon>
        <taxon>Pseudomonadota</taxon>
        <taxon>Betaproteobacteria</taxon>
        <taxon>Burkholderiales</taxon>
        <taxon>Oxalobacteraceae</taxon>
        <taxon>Noviherbaspirillum</taxon>
    </lineage>
</organism>
<protein>
    <submittedName>
        <fullName evidence="6">DNA-binding response regulator</fullName>
    </submittedName>
</protein>
<evidence type="ECO:0000256" key="3">
    <source>
        <dbReference type="PROSITE-ProRule" id="PRU00169"/>
    </source>
</evidence>
<dbReference type="CDD" id="cd17535">
    <property type="entry name" value="REC_NarL-like"/>
    <property type="match status" value="1"/>
</dbReference>
<dbReference type="RefSeq" id="WP_119787478.1">
    <property type="nucleotide sequence ID" value="NZ_QYUQ01000002.1"/>
</dbReference>
<dbReference type="PRINTS" id="PR00038">
    <property type="entry name" value="HTHLUXR"/>
</dbReference>
<dbReference type="SMART" id="SM00421">
    <property type="entry name" value="HTH_LUXR"/>
    <property type="match status" value="1"/>
</dbReference>
<name>A0A3A3G849_9BURK</name>
<dbReference type="EMBL" id="QYUQ01000002">
    <property type="protein sequence ID" value="RJG03994.1"/>
    <property type="molecule type" value="Genomic_DNA"/>
</dbReference>
<dbReference type="PROSITE" id="PS50110">
    <property type="entry name" value="RESPONSE_REGULATORY"/>
    <property type="match status" value="1"/>
</dbReference>
<dbReference type="GO" id="GO:0003677">
    <property type="term" value="F:DNA binding"/>
    <property type="evidence" value="ECO:0007669"/>
    <property type="project" value="UniProtKB-KW"/>
</dbReference>
<feature type="domain" description="Response regulatory" evidence="5">
    <location>
        <begin position="8"/>
        <end position="124"/>
    </location>
</feature>
<dbReference type="OrthoDB" id="9780593at2"/>
<dbReference type="PANTHER" id="PTHR43214">
    <property type="entry name" value="TWO-COMPONENT RESPONSE REGULATOR"/>
    <property type="match status" value="1"/>
</dbReference>
<keyword evidence="1 3" id="KW-0597">Phosphoprotein</keyword>
<comment type="caution">
    <text evidence="6">The sequence shown here is derived from an EMBL/GenBank/DDBJ whole genome shotgun (WGS) entry which is preliminary data.</text>
</comment>
<dbReference type="Pfam" id="PF00196">
    <property type="entry name" value="GerE"/>
    <property type="match status" value="1"/>
</dbReference>
<dbReference type="InterPro" id="IPR058245">
    <property type="entry name" value="NreC/VraR/RcsB-like_REC"/>
</dbReference>
<dbReference type="PROSITE" id="PS50043">
    <property type="entry name" value="HTH_LUXR_2"/>
    <property type="match status" value="1"/>
</dbReference>
<evidence type="ECO:0000259" key="4">
    <source>
        <dbReference type="PROSITE" id="PS50043"/>
    </source>
</evidence>
<keyword evidence="7" id="KW-1185">Reference proteome</keyword>
<dbReference type="GO" id="GO:0000160">
    <property type="term" value="P:phosphorelay signal transduction system"/>
    <property type="evidence" value="ECO:0007669"/>
    <property type="project" value="InterPro"/>
</dbReference>
<evidence type="ECO:0000256" key="1">
    <source>
        <dbReference type="ARBA" id="ARBA00022553"/>
    </source>
</evidence>
<dbReference type="Pfam" id="PF00072">
    <property type="entry name" value="Response_reg"/>
    <property type="match status" value="1"/>
</dbReference>
<accession>A0A3A3G849</accession>
<dbReference type="InterPro" id="IPR000792">
    <property type="entry name" value="Tscrpt_reg_LuxR_C"/>
</dbReference>
<evidence type="ECO:0000313" key="7">
    <source>
        <dbReference type="Proteomes" id="UP000266327"/>
    </source>
</evidence>
<keyword evidence="2 6" id="KW-0238">DNA-binding</keyword>
<dbReference type="InterPro" id="IPR039420">
    <property type="entry name" value="WalR-like"/>
</dbReference>
<sequence>MSNNKMIRVLLVDDHTVARNGVRLMLSEAQDIEVKYEAESAEEAIRLVREHEFDVALLDIALPGKNGLDLLKLLHIEHPKLAVLILSMYSEEVYALRALKLGAAGYLTKSNPAATMVAAVRKAAAGGKYISPSLVEKLADMLGNESRMPHETLSDRELEILKLIAAGESLVKIGLTLHLSPKTITTYRTRILEKLDLSTNAELARYARANGLLM</sequence>
<dbReference type="SMART" id="SM00448">
    <property type="entry name" value="REC"/>
    <property type="match status" value="1"/>
</dbReference>
<evidence type="ECO:0000313" key="6">
    <source>
        <dbReference type="EMBL" id="RJG03994.1"/>
    </source>
</evidence>
<reference evidence="7" key="1">
    <citation type="submission" date="2018-09" db="EMBL/GenBank/DDBJ databases">
        <authorList>
            <person name="Zhu H."/>
        </authorList>
    </citation>
    <scope>NUCLEOTIDE SEQUENCE [LARGE SCALE GENOMIC DNA]</scope>
    <source>
        <strain evidence="7">K1S02-23</strain>
    </source>
</reference>
<dbReference type="SUPFAM" id="SSF52172">
    <property type="entry name" value="CheY-like"/>
    <property type="match status" value="1"/>
</dbReference>
<dbReference type="InterPro" id="IPR001789">
    <property type="entry name" value="Sig_transdc_resp-reg_receiver"/>
</dbReference>
<dbReference type="CDD" id="cd06170">
    <property type="entry name" value="LuxR_C_like"/>
    <property type="match status" value="1"/>
</dbReference>
<dbReference type="SUPFAM" id="SSF46894">
    <property type="entry name" value="C-terminal effector domain of the bipartite response regulators"/>
    <property type="match status" value="1"/>
</dbReference>
<evidence type="ECO:0000259" key="5">
    <source>
        <dbReference type="PROSITE" id="PS50110"/>
    </source>
</evidence>
<dbReference type="PANTHER" id="PTHR43214:SF42">
    <property type="entry name" value="TRANSCRIPTIONAL REGULATORY PROTEIN DESR"/>
    <property type="match status" value="1"/>
</dbReference>
<evidence type="ECO:0000256" key="2">
    <source>
        <dbReference type="ARBA" id="ARBA00023125"/>
    </source>
</evidence>
<dbReference type="GO" id="GO:0006355">
    <property type="term" value="P:regulation of DNA-templated transcription"/>
    <property type="evidence" value="ECO:0007669"/>
    <property type="project" value="InterPro"/>
</dbReference>
<proteinExistence type="predicted"/>
<feature type="modified residue" description="4-aspartylphosphate" evidence="3">
    <location>
        <position position="59"/>
    </location>
</feature>
<dbReference type="InterPro" id="IPR011006">
    <property type="entry name" value="CheY-like_superfamily"/>
</dbReference>
<gene>
    <name evidence="6" type="ORF">D3878_22370</name>
</gene>
<feature type="domain" description="HTH luxR-type" evidence="4">
    <location>
        <begin position="146"/>
        <end position="211"/>
    </location>
</feature>
<dbReference type="AlphaFoldDB" id="A0A3A3G849"/>
<dbReference type="InterPro" id="IPR016032">
    <property type="entry name" value="Sig_transdc_resp-reg_C-effctor"/>
</dbReference>
<dbReference type="Gene3D" id="3.40.50.2300">
    <property type="match status" value="1"/>
</dbReference>